<comment type="caution">
    <text evidence="7">The sequence shown here is derived from an EMBL/GenBank/DDBJ whole genome shotgun (WGS) entry which is preliminary data.</text>
</comment>
<dbReference type="GO" id="GO:0008483">
    <property type="term" value="F:transaminase activity"/>
    <property type="evidence" value="ECO:0007669"/>
    <property type="project" value="UniProtKB-KW"/>
</dbReference>
<name>A0A0C2HXL4_9PSED</name>
<dbReference type="Pfam" id="PF00155">
    <property type="entry name" value="Aminotran_1_2"/>
    <property type="match status" value="1"/>
</dbReference>
<dbReference type="GO" id="GO:0003677">
    <property type="term" value="F:DNA binding"/>
    <property type="evidence" value="ECO:0007669"/>
    <property type="project" value="UniProtKB-KW"/>
</dbReference>
<dbReference type="InterPro" id="IPR000524">
    <property type="entry name" value="Tscrpt_reg_HTH_GntR"/>
</dbReference>
<dbReference type="EMBL" id="JXDG01000057">
    <property type="protein sequence ID" value="KIH81911.1"/>
    <property type="molecule type" value="Genomic_DNA"/>
</dbReference>
<dbReference type="InterPro" id="IPR036390">
    <property type="entry name" value="WH_DNA-bd_sf"/>
</dbReference>
<dbReference type="InterPro" id="IPR015421">
    <property type="entry name" value="PyrdxlP-dep_Trfase_major"/>
</dbReference>
<dbReference type="Proteomes" id="UP000031535">
    <property type="component" value="Unassembled WGS sequence"/>
</dbReference>
<evidence type="ECO:0000256" key="5">
    <source>
        <dbReference type="ARBA" id="ARBA00023163"/>
    </source>
</evidence>
<dbReference type="PANTHER" id="PTHR46577:SF2">
    <property type="entry name" value="TRANSCRIPTIONAL REGULATORY PROTEIN"/>
    <property type="match status" value="1"/>
</dbReference>
<dbReference type="Gene3D" id="3.40.640.10">
    <property type="entry name" value="Type I PLP-dependent aspartate aminotransferase-like (Major domain)"/>
    <property type="match status" value="1"/>
</dbReference>
<dbReference type="PATRIC" id="fig|226910.6.peg.4210"/>
<dbReference type="OrthoDB" id="9802328at2"/>
<evidence type="ECO:0000313" key="8">
    <source>
        <dbReference type="Proteomes" id="UP000031535"/>
    </source>
</evidence>
<organism evidence="7 8">
    <name type="scientific">Pseudomonas batumici</name>
    <dbReference type="NCBI Taxonomy" id="226910"/>
    <lineage>
        <taxon>Bacteria</taxon>
        <taxon>Pseudomonadati</taxon>
        <taxon>Pseudomonadota</taxon>
        <taxon>Gammaproteobacteria</taxon>
        <taxon>Pseudomonadales</taxon>
        <taxon>Pseudomonadaceae</taxon>
        <taxon>Pseudomonas</taxon>
    </lineage>
</organism>
<dbReference type="SUPFAM" id="SSF53383">
    <property type="entry name" value="PLP-dependent transferases"/>
    <property type="match status" value="1"/>
</dbReference>
<dbReference type="GO" id="GO:0030170">
    <property type="term" value="F:pyridoxal phosphate binding"/>
    <property type="evidence" value="ECO:0007669"/>
    <property type="project" value="InterPro"/>
</dbReference>
<dbReference type="InterPro" id="IPR004839">
    <property type="entry name" value="Aminotransferase_I/II_large"/>
</dbReference>
<evidence type="ECO:0000256" key="1">
    <source>
        <dbReference type="ARBA" id="ARBA00005384"/>
    </source>
</evidence>
<dbReference type="Gene3D" id="3.90.1150.10">
    <property type="entry name" value="Aspartate Aminotransferase, domain 1"/>
    <property type="match status" value="1"/>
</dbReference>
<proteinExistence type="inferred from homology"/>
<keyword evidence="7" id="KW-0808">Transferase</keyword>
<dbReference type="SMART" id="SM00345">
    <property type="entry name" value="HTH_GNTR"/>
    <property type="match status" value="1"/>
</dbReference>
<dbReference type="InterPro" id="IPR015424">
    <property type="entry name" value="PyrdxlP-dep_Trfase"/>
</dbReference>
<dbReference type="GO" id="GO:0003700">
    <property type="term" value="F:DNA-binding transcription factor activity"/>
    <property type="evidence" value="ECO:0007669"/>
    <property type="project" value="InterPro"/>
</dbReference>
<evidence type="ECO:0000256" key="3">
    <source>
        <dbReference type="ARBA" id="ARBA00023015"/>
    </source>
</evidence>
<evidence type="ECO:0000259" key="6">
    <source>
        <dbReference type="PROSITE" id="PS50949"/>
    </source>
</evidence>
<dbReference type="SUPFAM" id="SSF46785">
    <property type="entry name" value="Winged helix' DNA-binding domain"/>
    <property type="match status" value="1"/>
</dbReference>
<accession>A0A0C2HXL4</accession>
<sequence>MDLEIDRQALVPVVQQIVNAVIEWIRSHRAGPGTRLPSVRQLAKDNLLSQANVLEACQRLVAQGVLTPRNGSAFIVSDAQGDARDSGEPQWYEGLEAQWGGFSEHPLGELKLGCGWVPESWRESDDIAYAIRQVSRTQMHGMFSYSTPLGLLALRQQIHKRLVQKGIPCAPEQILTTHGVTQALDLLVRHLLKPGDCVLVETPGYANLYKLLALQGVKLLEVERTHSGPDLEQLRKLLQQYRPRCLFINSLYHNPTGTSLSLAVATQLLQLAQAHDFQIIEDAVYSDLQSGPGVQLAALDNAQRVIYVGGFSKTLSSSLRVGFVRARGELIQRLAQVKMITSLGASRFAECVVATLLANGTYRKLVQRLRQRLGVERITTLDTLERAGWEVFAEPAGGMFIWARSPGYPLAQVLARARKLGVLLAPGEAFMPQGTPSDWLRINVAYASDLRAQKFFRLLGSAESTSTILKATRM</sequence>
<dbReference type="PANTHER" id="PTHR46577">
    <property type="entry name" value="HTH-TYPE TRANSCRIPTIONAL REGULATORY PROTEIN GABR"/>
    <property type="match status" value="1"/>
</dbReference>
<feature type="domain" description="HTH gntR-type" evidence="6">
    <location>
        <begin position="11"/>
        <end position="79"/>
    </location>
</feature>
<protein>
    <submittedName>
        <fullName evidence="7">Transcriptional regulator, GntR family domain / Aspartate aminotransferase</fullName>
    </submittedName>
</protein>
<keyword evidence="8" id="KW-1185">Reference proteome</keyword>
<keyword evidence="3" id="KW-0805">Transcription regulation</keyword>
<dbReference type="STRING" id="226910.UCMB321_4216"/>
<comment type="similarity">
    <text evidence="1">In the C-terminal section; belongs to the class-I pyridoxal-phosphate-dependent aminotransferase family.</text>
</comment>
<dbReference type="AlphaFoldDB" id="A0A0C2HXL4"/>
<evidence type="ECO:0000256" key="4">
    <source>
        <dbReference type="ARBA" id="ARBA00023125"/>
    </source>
</evidence>
<dbReference type="RefSeq" id="WP_040070389.1">
    <property type="nucleotide sequence ID" value="NZ_JXDG01000057.1"/>
</dbReference>
<dbReference type="CDD" id="cd00609">
    <property type="entry name" value="AAT_like"/>
    <property type="match status" value="1"/>
</dbReference>
<evidence type="ECO:0000313" key="7">
    <source>
        <dbReference type="EMBL" id="KIH81911.1"/>
    </source>
</evidence>
<dbReference type="InterPro" id="IPR036388">
    <property type="entry name" value="WH-like_DNA-bd_sf"/>
</dbReference>
<dbReference type="Gene3D" id="1.10.10.10">
    <property type="entry name" value="Winged helix-like DNA-binding domain superfamily/Winged helix DNA-binding domain"/>
    <property type="match status" value="1"/>
</dbReference>
<dbReference type="Pfam" id="PF00392">
    <property type="entry name" value="GntR"/>
    <property type="match status" value="1"/>
</dbReference>
<reference evidence="7 8" key="1">
    <citation type="submission" date="2015-01" db="EMBL/GenBank/DDBJ databases">
        <title>Complete genome of Pseudomonas batumici UCM B-321 producer of the batumin antibiotic with strong antistaphilococcal and potential anticancer activity.</title>
        <authorList>
            <person name="Klochko V.V."/>
            <person name="Zelena L.B."/>
            <person name="Elena K.A."/>
            <person name="Reva O.N."/>
        </authorList>
    </citation>
    <scope>NUCLEOTIDE SEQUENCE [LARGE SCALE GENOMIC DNA]</scope>
    <source>
        <strain evidence="7 8">UCM B-321</strain>
    </source>
</reference>
<keyword evidence="5" id="KW-0804">Transcription</keyword>
<dbReference type="InterPro" id="IPR051446">
    <property type="entry name" value="HTH_trans_reg/aminotransferase"/>
</dbReference>
<keyword evidence="4" id="KW-0238">DNA-binding</keyword>
<gene>
    <name evidence="7" type="ORF">UCMB321_4216</name>
</gene>
<keyword evidence="7" id="KW-0032">Aminotransferase</keyword>
<dbReference type="PROSITE" id="PS50949">
    <property type="entry name" value="HTH_GNTR"/>
    <property type="match status" value="1"/>
</dbReference>
<dbReference type="InterPro" id="IPR015422">
    <property type="entry name" value="PyrdxlP-dep_Trfase_small"/>
</dbReference>
<evidence type="ECO:0000256" key="2">
    <source>
        <dbReference type="ARBA" id="ARBA00022898"/>
    </source>
</evidence>
<keyword evidence="2" id="KW-0663">Pyridoxal phosphate</keyword>